<comment type="similarity">
    <text evidence="1">Belongs to the bacterial solute-binding protein 8 family.</text>
</comment>
<protein>
    <submittedName>
        <fullName evidence="4">ABC transporter substrate-binding protein</fullName>
    </submittedName>
</protein>
<dbReference type="PROSITE" id="PS50983">
    <property type="entry name" value="FE_B12_PBP"/>
    <property type="match status" value="1"/>
</dbReference>
<evidence type="ECO:0000259" key="3">
    <source>
        <dbReference type="PROSITE" id="PS50983"/>
    </source>
</evidence>
<dbReference type="RefSeq" id="WP_259863356.1">
    <property type="nucleotide sequence ID" value="NZ_BAAAST010000006.1"/>
</dbReference>
<feature type="signal peptide" evidence="2">
    <location>
        <begin position="1"/>
        <end position="24"/>
    </location>
</feature>
<evidence type="ECO:0000256" key="1">
    <source>
        <dbReference type="ARBA" id="ARBA00008814"/>
    </source>
</evidence>
<name>A0ABY5W752_9ACTN</name>
<dbReference type="EMBL" id="CP073720">
    <property type="protein sequence ID" value="UWP85269.1"/>
    <property type="molecule type" value="Genomic_DNA"/>
</dbReference>
<sequence length="328" mass="34157">MRFPVSWRVTAPLSVLLALLGGCAATGDDKPATTASAAAGPVALTNCGTPVTITKPPARAVTMNQSATEIMLALGLQDRMAGTAYLDDRVLPEYAAAYAKVPVLAGEYPSKEKLLEVAPDFVYASFATAFGDEGVGDRAGWQKLGVDTYVSAAGCSKNTRPAKLTMDDVFAEIRDIAAIFGVGERAETLIADQRARIAKVSAGVKGEKVLWWDAGNDAPSVGACCGGPAMIMSAAGVTNTFAELAGSWADTSWETVVERNPDVIVLVDASWDSAAAKRAFLEQHAALRDLPAVKDKRYVVLDFSSTSAGVRNVLAVEALARGVGGVGS</sequence>
<accession>A0ABY5W752</accession>
<keyword evidence="5" id="KW-1185">Reference proteome</keyword>
<dbReference type="Pfam" id="PF01497">
    <property type="entry name" value="Peripla_BP_2"/>
    <property type="match status" value="1"/>
</dbReference>
<feature type="domain" description="Fe/B12 periplasmic-binding" evidence="3">
    <location>
        <begin position="59"/>
        <end position="328"/>
    </location>
</feature>
<gene>
    <name evidence="4" type="ORF">Dfulv_13965</name>
</gene>
<feature type="chain" id="PRO_5046054319" evidence="2">
    <location>
        <begin position="25"/>
        <end position="328"/>
    </location>
</feature>
<dbReference type="CDD" id="cd01148">
    <property type="entry name" value="TroA_a"/>
    <property type="match status" value="1"/>
</dbReference>
<evidence type="ECO:0000256" key="2">
    <source>
        <dbReference type="SAM" id="SignalP"/>
    </source>
</evidence>
<evidence type="ECO:0000313" key="4">
    <source>
        <dbReference type="EMBL" id="UWP85269.1"/>
    </source>
</evidence>
<reference evidence="4" key="1">
    <citation type="submission" date="2021-04" db="EMBL/GenBank/DDBJ databases">
        <authorList>
            <person name="Hartkoorn R.C."/>
            <person name="Beaudoing E."/>
            <person name="Hot D."/>
        </authorList>
    </citation>
    <scope>NUCLEOTIDE SEQUENCE</scope>
    <source>
        <strain evidence="4">NRRL B-16292</strain>
    </source>
</reference>
<dbReference type="Proteomes" id="UP001059617">
    <property type="component" value="Chromosome"/>
</dbReference>
<dbReference type="InterPro" id="IPR002491">
    <property type="entry name" value="ABC_transptr_periplasmic_BD"/>
</dbReference>
<evidence type="ECO:0000313" key="5">
    <source>
        <dbReference type="Proteomes" id="UP001059617"/>
    </source>
</evidence>
<dbReference type="PANTHER" id="PTHR30535">
    <property type="entry name" value="VITAMIN B12-BINDING PROTEIN"/>
    <property type="match status" value="1"/>
</dbReference>
<proteinExistence type="inferred from homology"/>
<reference evidence="4" key="2">
    <citation type="submission" date="2022-09" db="EMBL/GenBank/DDBJ databases">
        <title>Biosynthetic gene clusters of Dactylosporangioum fulvum.</title>
        <authorList>
            <person name="Caradec T."/>
        </authorList>
    </citation>
    <scope>NUCLEOTIDE SEQUENCE</scope>
    <source>
        <strain evidence="4">NRRL B-16292</strain>
    </source>
</reference>
<dbReference type="SUPFAM" id="SSF53807">
    <property type="entry name" value="Helical backbone' metal receptor"/>
    <property type="match status" value="1"/>
</dbReference>
<dbReference type="PANTHER" id="PTHR30535:SF7">
    <property type="entry name" value="IRON(III) DICITRATE-BINDING PROTEIN"/>
    <property type="match status" value="1"/>
</dbReference>
<keyword evidence="2" id="KW-0732">Signal</keyword>
<organism evidence="4 5">
    <name type="scientific">Dactylosporangium fulvum</name>
    <dbReference type="NCBI Taxonomy" id="53359"/>
    <lineage>
        <taxon>Bacteria</taxon>
        <taxon>Bacillati</taxon>
        <taxon>Actinomycetota</taxon>
        <taxon>Actinomycetes</taxon>
        <taxon>Micromonosporales</taxon>
        <taxon>Micromonosporaceae</taxon>
        <taxon>Dactylosporangium</taxon>
    </lineage>
</organism>
<dbReference type="InterPro" id="IPR050902">
    <property type="entry name" value="ABC_Transporter_SBP"/>
</dbReference>
<dbReference type="PROSITE" id="PS51257">
    <property type="entry name" value="PROKAR_LIPOPROTEIN"/>
    <property type="match status" value="1"/>
</dbReference>
<dbReference type="Gene3D" id="3.40.50.1980">
    <property type="entry name" value="Nitrogenase molybdenum iron protein domain"/>
    <property type="match status" value="2"/>
</dbReference>